<proteinExistence type="predicted"/>
<protein>
    <recommendedName>
        <fullName evidence="1">C2H2-type domain-containing protein</fullName>
    </recommendedName>
</protein>
<dbReference type="EMBL" id="MU856891">
    <property type="protein sequence ID" value="KAK4155282.1"/>
    <property type="molecule type" value="Genomic_DNA"/>
</dbReference>
<dbReference type="Proteomes" id="UP001302745">
    <property type="component" value="Unassembled WGS sequence"/>
</dbReference>
<keyword evidence="3" id="KW-1185">Reference proteome</keyword>
<reference evidence="2" key="2">
    <citation type="submission" date="2023-05" db="EMBL/GenBank/DDBJ databases">
        <authorList>
            <consortium name="Lawrence Berkeley National Laboratory"/>
            <person name="Steindorff A."/>
            <person name="Hensen N."/>
            <person name="Bonometti L."/>
            <person name="Westerberg I."/>
            <person name="Brannstrom I.O."/>
            <person name="Guillou S."/>
            <person name="Cros-Aarteil S."/>
            <person name="Calhoun S."/>
            <person name="Haridas S."/>
            <person name="Kuo A."/>
            <person name="Mondo S."/>
            <person name="Pangilinan J."/>
            <person name="Riley R."/>
            <person name="Labutti K."/>
            <person name="Andreopoulos B."/>
            <person name="Lipzen A."/>
            <person name="Chen C."/>
            <person name="Yanf M."/>
            <person name="Daum C."/>
            <person name="Ng V."/>
            <person name="Clum A."/>
            <person name="Ohm R."/>
            <person name="Martin F."/>
            <person name="Silar P."/>
            <person name="Natvig D."/>
            <person name="Lalanne C."/>
            <person name="Gautier V."/>
            <person name="Ament-Velasquez S.L."/>
            <person name="Kruys A."/>
            <person name="Hutchinson M.I."/>
            <person name="Powell A.J."/>
            <person name="Barry K."/>
            <person name="Miller A.N."/>
            <person name="Grigoriev I.V."/>
            <person name="Debuchy R."/>
            <person name="Gladieux P."/>
            <person name="Thoren M.H."/>
            <person name="Johannesson H."/>
        </authorList>
    </citation>
    <scope>NUCLEOTIDE SEQUENCE</scope>
    <source>
        <strain evidence="2">CBS 538.74</strain>
    </source>
</reference>
<evidence type="ECO:0000313" key="3">
    <source>
        <dbReference type="Proteomes" id="UP001302745"/>
    </source>
</evidence>
<dbReference type="PROSITE" id="PS00028">
    <property type="entry name" value="ZINC_FINGER_C2H2_1"/>
    <property type="match status" value="1"/>
</dbReference>
<dbReference type="InterPro" id="IPR013087">
    <property type="entry name" value="Znf_C2H2_type"/>
</dbReference>
<evidence type="ECO:0000259" key="1">
    <source>
        <dbReference type="PROSITE" id="PS00028"/>
    </source>
</evidence>
<accession>A0AAN6VP88</accession>
<comment type="caution">
    <text evidence="2">The sequence shown here is derived from an EMBL/GenBank/DDBJ whole genome shotgun (WGS) entry which is preliminary data.</text>
</comment>
<sequence>MGLITSLRGFKVPIAVLDRFLVSNGVEETWGSPPSLFRIPGSNASPLDPQSAFLRSRLAAESQVRIFIPYRRGEPESAYAYVAYAFVMVFGQRHIDLAAELPDQAPPGFVELRREVLGYAQEGEEASLQAAGMQGEDAASSFFILLTETREMPLERPWVRESDVRCDHCAAFFENWSALQEHRGEAHGVVVGKSLPDDL</sequence>
<reference evidence="2" key="1">
    <citation type="journal article" date="2023" name="Mol. Phylogenet. Evol.">
        <title>Genome-scale phylogeny and comparative genomics of the fungal order Sordariales.</title>
        <authorList>
            <person name="Hensen N."/>
            <person name="Bonometti L."/>
            <person name="Westerberg I."/>
            <person name="Brannstrom I.O."/>
            <person name="Guillou S."/>
            <person name="Cros-Aarteil S."/>
            <person name="Calhoun S."/>
            <person name="Haridas S."/>
            <person name="Kuo A."/>
            <person name="Mondo S."/>
            <person name="Pangilinan J."/>
            <person name="Riley R."/>
            <person name="LaButti K."/>
            <person name="Andreopoulos B."/>
            <person name="Lipzen A."/>
            <person name="Chen C."/>
            <person name="Yan M."/>
            <person name="Daum C."/>
            <person name="Ng V."/>
            <person name="Clum A."/>
            <person name="Steindorff A."/>
            <person name="Ohm R.A."/>
            <person name="Martin F."/>
            <person name="Silar P."/>
            <person name="Natvig D.O."/>
            <person name="Lalanne C."/>
            <person name="Gautier V."/>
            <person name="Ament-Velasquez S.L."/>
            <person name="Kruys A."/>
            <person name="Hutchinson M.I."/>
            <person name="Powell A.J."/>
            <person name="Barry K."/>
            <person name="Miller A.N."/>
            <person name="Grigoriev I.V."/>
            <person name="Debuchy R."/>
            <person name="Gladieux P."/>
            <person name="Hiltunen Thoren M."/>
            <person name="Johannesson H."/>
        </authorList>
    </citation>
    <scope>NUCLEOTIDE SEQUENCE</scope>
    <source>
        <strain evidence="2">CBS 538.74</strain>
    </source>
</reference>
<feature type="domain" description="C2H2-type" evidence="1">
    <location>
        <begin position="166"/>
        <end position="187"/>
    </location>
</feature>
<organism evidence="2 3">
    <name type="scientific">Chaetomidium leptoderma</name>
    <dbReference type="NCBI Taxonomy" id="669021"/>
    <lineage>
        <taxon>Eukaryota</taxon>
        <taxon>Fungi</taxon>
        <taxon>Dikarya</taxon>
        <taxon>Ascomycota</taxon>
        <taxon>Pezizomycotina</taxon>
        <taxon>Sordariomycetes</taxon>
        <taxon>Sordariomycetidae</taxon>
        <taxon>Sordariales</taxon>
        <taxon>Chaetomiaceae</taxon>
        <taxon>Chaetomidium</taxon>
    </lineage>
</organism>
<dbReference type="AlphaFoldDB" id="A0AAN6VP88"/>
<evidence type="ECO:0000313" key="2">
    <source>
        <dbReference type="EMBL" id="KAK4155282.1"/>
    </source>
</evidence>
<name>A0AAN6VP88_9PEZI</name>
<gene>
    <name evidence="2" type="ORF">C8A00DRAFT_13664</name>
</gene>